<dbReference type="AlphaFoldDB" id="A0A9P8VEF0"/>
<evidence type="ECO:0000256" key="2">
    <source>
        <dbReference type="ARBA" id="ARBA00022692"/>
    </source>
</evidence>
<evidence type="ECO:0000259" key="8">
    <source>
        <dbReference type="Pfam" id="PF20684"/>
    </source>
</evidence>
<evidence type="ECO:0000256" key="4">
    <source>
        <dbReference type="ARBA" id="ARBA00023136"/>
    </source>
</evidence>
<feature type="transmembrane region" description="Helical" evidence="7">
    <location>
        <begin position="138"/>
        <end position="164"/>
    </location>
</feature>
<evidence type="ECO:0000256" key="5">
    <source>
        <dbReference type="ARBA" id="ARBA00038359"/>
    </source>
</evidence>
<feature type="transmembrane region" description="Helical" evidence="7">
    <location>
        <begin position="232"/>
        <end position="251"/>
    </location>
</feature>
<feature type="transmembrane region" description="Helical" evidence="7">
    <location>
        <begin position="176"/>
        <end position="198"/>
    </location>
</feature>
<sequence length="421" mass="46721">MVSEEKKASALIGSPPNNDRDTNIVRGWYRGYGMNDQDPSMGMIFTAKRPENYVYESKQAGMIAGMVIVILVIILSTVGRLVIRTRGKYTQFGADDWVIIVAAILSVVYPILQIVMVVEAGGGRHTFDNTYEDYQALAYYLSVCKYLFYPAVGLTKISIALFVRRIADRASKLWRILADIFISTVVAFIIASIFWNVFICNPPRSAWDKMYAGSLETPATCLSMALNSKVLGAIHTVQGFMLLSAPIIILWKVQMNTAKKIRLFIIWAAGAVTVLGGLLQQTVAVITNDTFYQYSGVLIWTSLDLSMGILTACLPVLDAAIMGSWHSAKTKLSSSGRHRTGTHALSSGTNDQFTRGTQIKSVSRTQTKKEYSESIEGIMQKEDGTELAIMRTDEVCLDYETVDPNVHQPPQPQSQRHARFE</sequence>
<proteinExistence type="inferred from homology"/>
<protein>
    <recommendedName>
        <fullName evidence="8">Rhodopsin domain-containing protein</fullName>
    </recommendedName>
</protein>
<feature type="transmembrane region" description="Helical" evidence="7">
    <location>
        <begin position="298"/>
        <end position="321"/>
    </location>
</feature>
<keyword evidence="4 7" id="KW-0472">Membrane</keyword>
<keyword evidence="3 7" id="KW-1133">Transmembrane helix</keyword>
<name>A0A9P8VEF0_9PEZI</name>
<comment type="similarity">
    <text evidence="5">Belongs to the SAT4 family.</text>
</comment>
<keyword evidence="2 7" id="KW-0812">Transmembrane</keyword>
<comment type="caution">
    <text evidence="9">The sequence shown here is derived from an EMBL/GenBank/DDBJ whole genome shotgun (WGS) entry which is preliminary data.</text>
</comment>
<accession>A0A9P8VEF0</accession>
<dbReference type="InterPro" id="IPR052337">
    <property type="entry name" value="SAT4-like"/>
</dbReference>
<dbReference type="PANTHER" id="PTHR33048:SF129">
    <property type="entry name" value="INTEGRAL MEMBRANE PROTEIN-RELATED"/>
    <property type="match status" value="1"/>
</dbReference>
<dbReference type="Pfam" id="PF20684">
    <property type="entry name" value="Fung_rhodopsin"/>
    <property type="match status" value="1"/>
</dbReference>
<feature type="region of interest" description="Disordered" evidence="6">
    <location>
        <begin position="402"/>
        <end position="421"/>
    </location>
</feature>
<dbReference type="InterPro" id="IPR049326">
    <property type="entry name" value="Rhodopsin_dom_fungi"/>
</dbReference>
<reference evidence="9" key="1">
    <citation type="journal article" date="2021" name="Nat. Commun.">
        <title>Genetic determinants of endophytism in the Arabidopsis root mycobiome.</title>
        <authorList>
            <person name="Mesny F."/>
            <person name="Miyauchi S."/>
            <person name="Thiergart T."/>
            <person name="Pickel B."/>
            <person name="Atanasova L."/>
            <person name="Karlsson M."/>
            <person name="Huettel B."/>
            <person name="Barry K.W."/>
            <person name="Haridas S."/>
            <person name="Chen C."/>
            <person name="Bauer D."/>
            <person name="Andreopoulos W."/>
            <person name="Pangilinan J."/>
            <person name="LaButti K."/>
            <person name="Riley R."/>
            <person name="Lipzen A."/>
            <person name="Clum A."/>
            <person name="Drula E."/>
            <person name="Henrissat B."/>
            <person name="Kohler A."/>
            <person name="Grigoriev I.V."/>
            <person name="Martin F.M."/>
            <person name="Hacquard S."/>
        </authorList>
    </citation>
    <scope>NUCLEOTIDE SEQUENCE</scope>
    <source>
        <strain evidence="9">MPI-SDFR-AT-0117</strain>
    </source>
</reference>
<evidence type="ECO:0000313" key="9">
    <source>
        <dbReference type="EMBL" id="KAH6690383.1"/>
    </source>
</evidence>
<feature type="transmembrane region" description="Helical" evidence="7">
    <location>
        <begin position="95"/>
        <end position="118"/>
    </location>
</feature>
<feature type="transmembrane region" description="Helical" evidence="7">
    <location>
        <begin position="60"/>
        <end position="83"/>
    </location>
</feature>
<evidence type="ECO:0000313" key="10">
    <source>
        <dbReference type="Proteomes" id="UP000770015"/>
    </source>
</evidence>
<feature type="compositionally biased region" description="Polar residues" evidence="6">
    <location>
        <begin position="343"/>
        <end position="353"/>
    </location>
</feature>
<feature type="transmembrane region" description="Helical" evidence="7">
    <location>
        <begin position="263"/>
        <end position="286"/>
    </location>
</feature>
<gene>
    <name evidence="9" type="ORF">F5X68DRAFT_253281</name>
</gene>
<dbReference type="Proteomes" id="UP000770015">
    <property type="component" value="Unassembled WGS sequence"/>
</dbReference>
<evidence type="ECO:0000256" key="1">
    <source>
        <dbReference type="ARBA" id="ARBA00004141"/>
    </source>
</evidence>
<dbReference type="PANTHER" id="PTHR33048">
    <property type="entry name" value="PTH11-LIKE INTEGRAL MEMBRANE PROTEIN (AFU_ORTHOLOGUE AFUA_5G11245)"/>
    <property type="match status" value="1"/>
</dbReference>
<dbReference type="GO" id="GO:0016020">
    <property type="term" value="C:membrane"/>
    <property type="evidence" value="ECO:0007669"/>
    <property type="project" value="UniProtKB-SubCell"/>
</dbReference>
<keyword evidence="10" id="KW-1185">Reference proteome</keyword>
<dbReference type="EMBL" id="JAGSXJ010000006">
    <property type="protein sequence ID" value="KAH6690383.1"/>
    <property type="molecule type" value="Genomic_DNA"/>
</dbReference>
<evidence type="ECO:0000256" key="6">
    <source>
        <dbReference type="SAM" id="MobiDB-lite"/>
    </source>
</evidence>
<feature type="domain" description="Rhodopsin" evidence="8">
    <location>
        <begin position="80"/>
        <end position="319"/>
    </location>
</feature>
<organism evidence="9 10">
    <name type="scientific">Plectosphaerella plurivora</name>
    <dbReference type="NCBI Taxonomy" id="936078"/>
    <lineage>
        <taxon>Eukaryota</taxon>
        <taxon>Fungi</taxon>
        <taxon>Dikarya</taxon>
        <taxon>Ascomycota</taxon>
        <taxon>Pezizomycotina</taxon>
        <taxon>Sordariomycetes</taxon>
        <taxon>Hypocreomycetidae</taxon>
        <taxon>Glomerellales</taxon>
        <taxon>Plectosphaerellaceae</taxon>
        <taxon>Plectosphaerella</taxon>
    </lineage>
</organism>
<evidence type="ECO:0000256" key="7">
    <source>
        <dbReference type="SAM" id="Phobius"/>
    </source>
</evidence>
<dbReference type="OrthoDB" id="444631at2759"/>
<evidence type="ECO:0000256" key="3">
    <source>
        <dbReference type="ARBA" id="ARBA00022989"/>
    </source>
</evidence>
<comment type="subcellular location">
    <subcellularLocation>
        <location evidence="1">Membrane</location>
        <topology evidence="1">Multi-pass membrane protein</topology>
    </subcellularLocation>
</comment>
<feature type="region of interest" description="Disordered" evidence="6">
    <location>
        <begin position="332"/>
        <end position="353"/>
    </location>
</feature>